<keyword evidence="2" id="KW-0269">Exonuclease</keyword>
<accession>A0A200PYC3</accession>
<protein>
    <submittedName>
        <fullName evidence="2">Endonuclease/exonuclease/phosphatase</fullName>
    </submittedName>
</protein>
<dbReference type="InParanoid" id="A0A200PYC3"/>
<keyword evidence="3" id="KW-1185">Reference proteome</keyword>
<dbReference type="OrthoDB" id="998616at2759"/>
<organism evidence="2 3">
    <name type="scientific">Macleaya cordata</name>
    <name type="common">Five-seeded plume-poppy</name>
    <name type="synonym">Bocconia cordata</name>
    <dbReference type="NCBI Taxonomy" id="56857"/>
    <lineage>
        <taxon>Eukaryota</taxon>
        <taxon>Viridiplantae</taxon>
        <taxon>Streptophyta</taxon>
        <taxon>Embryophyta</taxon>
        <taxon>Tracheophyta</taxon>
        <taxon>Spermatophyta</taxon>
        <taxon>Magnoliopsida</taxon>
        <taxon>Ranunculales</taxon>
        <taxon>Papaveraceae</taxon>
        <taxon>Papaveroideae</taxon>
        <taxon>Macleaya</taxon>
    </lineage>
</organism>
<dbReference type="InterPro" id="IPR005135">
    <property type="entry name" value="Endo/exonuclease/phosphatase"/>
</dbReference>
<dbReference type="PANTHER" id="PTHR35218:SF9">
    <property type="entry name" value="ENDONUCLEASE_EXONUCLEASE_PHOSPHATASE DOMAIN-CONTAINING PROTEIN"/>
    <property type="match status" value="1"/>
</dbReference>
<dbReference type="AlphaFoldDB" id="A0A200PYC3"/>
<dbReference type="Proteomes" id="UP000195402">
    <property type="component" value="Unassembled WGS sequence"/>
</dbReference>
<sequence>MKILTWNCQGFGKKYTRQYLLHFSKSENPDIMFISETKQKGNFMESLLRNSKFNNWFLVSPMGTAGGLALAWDGRISLEVVHYSHNQIHALVWDSNTNVECILSGFYGSPYLE</sequence>
<keyword evidence="2" id="KW-0540">Nuclease</keyword>
<dbReference type="EMBL" id="MVGT01003749">
    <property type="protein sequence ID" value="OVA03239.1"/>
    <property type="molecule type" value="Genomic_DNA"/>
</dbReference>
<dbReference type="GO" id="GO:0004519">
    <property type="term" value="F:endonuclease activity"/>
    <property type="evidence" value="ECO:0007669"/>
    <property type="project" value="UniProtKB-KW"/>
</dbReference>
<comment type="caution">
    <text evidence="2">The sequence shown here is derived from an EMBL/GenBank/DDBJ whole genome shotgun (WGS) entry which is preliminary data.</text>
</comment>
<dbReference type="Gene3D" id="3.60.10.10">
    <property type="entry name" value="Endonuclease/exonuclease/phosphatase"/>
    <property type="match status" value="1"/>
</dbReference>
<evidence type="ECO:0000259" key="1">
    <source>
        <dbReference type="Pfam" id="PF03372"/>
    </source>
</evidence>
<feature type="domain" description="Endonuclease/exonuclease/phosphatase" evidence="1">
    <location>
        <begin position="4"/>
        <end position="88"/>
    </location>
</feature>
<keyword evidence="2" id="KW-0378">Hydrolase</keyword>
<keyword evidence="2" id="KW-0255">Endonuclease</keyword>
<name>A0A200PYC3_MACCD</name>
<gene>
    <name evidence="2" type="ORF">BVC80_8977g5</name>
</gene>
<dbReference type="InterPro" id="IPR036691">
    <property type="entry name" value="Endo/exonu/phosph_ase_sf"/>
</dbReference>
<dbReference type="SUPFAM" id="SSF56219">
    <property type="entry name" value="DNase I-like"/>
    <property type="match status" value="1"/>
</dbReference>
<evidence type="ECO:0000313" key="2">
    <source>
        <dbReference type="EMBL" id="OVA03239.1"/>
    </source>
</evidence>
<dbReference type="GO" id="GO:0004527">
    <property type="term" value="F:exonuclease activity"/>
    <property type="evidence" value="ECO:0007669"/>
    <property type="project" value="UniProtKB-KW"/>
</dbReference>
<reference evidence="2 3" key="1">
    <citation type="journal article" date="2017" name="Mol. Plant">
        <title>The Genome of Medicinal Plant Macleaya cordata Provides New Insights into Benzylisoquinoline Alkaloids Metabolism.</title>
        <authorList>
            <person name="Liu X."/>
            <person name="Liu Y."/>
            <person name="Huang P."/>
            <person name="Ma Y."/>
            <person name="Qing Z."/>
            <person name="Tang Q."/>
            <person name="Cao H."/>
            <person name="Cheng P."/>
            <person name="Zheng Y."/>
            <person name="Yuan Z."/>
            <person name="Zhou Y."/>
            <person name="Liu J."/>
            <person name="Tang Z."/>
            <person name="Zhuo Y."/>
            <person name="Zhang Y."/>
            <person name="Yu L."/>
            <person name="Huang J."/>
            <person name="Yang P."/>
            <person name="Peng Q."/>
            <person name="Zhang J."/>
            <person name="Jiang W."/>
            <person name="Zhang Z."/>
            <person name="Lin K."/>
            <person name="Ro D.K."/>
            <person name="Chen X."/>
            <person name="Xiong X."/>
            <person name="Shang Y."/>
            <person name="Huang S."/>
            <person name="Zeng J."/>
        </authorList>
    </citation>
    <scope>NUCLEOTIDE SEQUENCE [LARGE SCALE GENOMIC DNA]</scope>
    <source>
        <strain evidence="3">cv. BLH2017</strain>
        <tissue evidence="2">Root</tissue>
    </source>
</reference>
<evidence type="ECO:0000313" key="3">
    <source>
        <dbReference type="Proteomes" id="UP000195402"/>
    </source>
</evidence>
<dbReference type="PANTHER" id="PTHR35218">
    <property type="entry name" value="RNASE H DOMAIN-CONTAINING PROTEIN"/>
    <property type="match status" value="1"/>
</dbReference>
<proteinExistence type="predicted"/>
<dbReference type="Pfam" id="PF03372">
    <property type="entry name" value="Exo_endo_phos"/>
    <property type="match status" value="1"/>
</dbReference>